<dbReference type="Proteomes" id="UP000683399">
    <property type="component" value="Segment"/>
</dbReference>
<protein>
    <submittedName>
        <fullName evidence="1">Uncharacterized protein</fullName>
    </submittedName>
</protein>
<proteinExistence type="predicted"/>
<evidence type="ECO:0000313" key="1">
    <source>
        <dbReference type="EMBL" id="QWT29905.1"/>
    </source>
</evidence>
<dbReference type="RefSeq" id="YP_010651861.1">
    <property type="nucleotide sequence ID" value="NC_070784.1"/>
</dbReference>
<dbReference type="KEGG" id="vg:77927578"/>
<sequence length="59" mass="6655">MSNPEPININELKRLLVEIVEDVLADVELIGMTFSESREQKIARISRSIDRAILNGDDS</sequence>
<organism evidence="1 2">
    <name type="scientific">Streptomyces phage TunaTartare</name>
    <dbReference type="NCBI Taxonomy" id="2848887"/>
    <lineage>
        <taxon>Viruses</taxon>
        <taxon>Duplodnaviria</taxon>
        <taxon>Heunggongvirae</taxon>
        <taxon>Uroviricota</taxon>
        <taxon>Caudoviricetes</taxon>
        <taxon>Stanwilliamsviridae</taxon>
        <taxon>Loccivirinae</taxon>
        <taxon>Faustvirus</taxon>
        <taxon>Faustvirus tunatartare</taxon>
    </lineage>
</organism>
<reference evidence="1 2" key="1">
    <citation type="submission" date="2021-03" db="EMBL/GenBank/DDBJ databases">
        <authorList>
            <person name="Alqahtani R."/>
            <person name="Behailu E."/>
            <person name="Cappabianca D.W."/>
            <person name="Csanadi-Schwartz K.M."/>
            <person name="Dalal A.S."/>
            <person name="Fahim M.S."/>
            <person name="Franklin J.M."/>
            <person name="Gluckman M.H."/>
            <person name="Levine C.J."/>
            <person name="Martin N."/>
            <person name="Milza N."/>
            <person name="Najmabadi R."/>
            <person name="Newman A.M."/>
            <person name="Pajunar M."/>
            <person name="Qalawee I."/>
            <person name="Rizvi A."/>
            <person name="Samuel A."/>
            <person name="Smith A."/>
            <person name="Swann F.E."/>
            <person name="Sweeney P."/>
            <person name="Torres N.R."/>
            <person name="Ventrone L."/>
            <person name="Ventura L."/>
            <person name="Wroe M."/>
            <person name="Acquaye N.A."/>
            <person name="Agnes T.J."/>
            <person name="Ahmed A."/>
            <person name="Ahmed S."/>
            <person name="Amodu B.A."/>
            <person name="Arefeayne N.F."/>
            <person name="Asamoah-Frimpong E.A."/>
            <person name="Attaran A."/>
            <person name="Barragan J.M."/>
            <person name="Baumgarten L.N."/>
            <person name="Berhane B."/>
            <person name="Beyene A."/>
            <person name="Bhattarai B."/>
            <person name="Biondokin D.V."/>
            <person name="Boone B.K."/>
            <person name="Burney S.Z."/>
            <person name="Cayanan J.T."/>
            <person name="Cesta G."/>
            <person name="Chang J."/>
            <person name="Chavez J."/>
            <person name="Chorbajian C."/>
            <person name="Christian S."/>
            <person name="Corns J.R."/>
            <person name="Corns N.R."/>
            <person name="Cowan J.T."/>
            <person name="Coyne C."/>
            <person name="Dadzie B."/>
            <person name="Datu D.V."/>
            <person name="Deng B.C."/>
            <person name="Der L."/>
            <person name="Dickerson K."/>
            <person name="Dozier E."/>
            <person name="Egbunine A.O."/>
            <person name="Farooq M."/>
            <person name="Fonge A.E."/>
            <person name="Ghomsi-Nono M.P."/>
            <person name="Giampietro H."/>
            <person name="Gunnison R.P."/>
            <person name="Han S.H."/>
            <person name="Hennigan A.J."/>
            <person name="Hong A.N."/>
            <person name="Ijomor E.C."/>
            <person name="Jalali A."/>
            <person name="Jamil T.Z."/>
            <person name="Jenkins C.R."/>
            <person name="Joseph M.A."/>
            <person name="Jowanowitch O.J."/>
            <person name="Kang D."/>
            <person name="Khan A."/>
            <person name="Khan Z.K."/>
            <person name="Kiewe T."/>
            <person name="Kjerulf A.B."/>
            <person name="Kolosey V."/>
            <person name="Kurup M."/>
            <person name="Lee V.H."/>
            <person name="Llontop-Maldonado V."/>
            <person name="Long P."/>
            <person name="Lu N."/>
            <person name="Majekodunmi A."/>
            <person name="Malik H.W."/>
            <person name="Marcellino S.C."/>
            <person name="Martinez L.A."/>
            <person name="Meher F.N."/>
            <person name="Michelin M.A."/>
            <person name="Mitchell K.G."/>
            <person name="Mullens W.J."/>
            <person name="Nwakama C."/>
            <person name="Nwosu F.T."/>
            <person name="Oboh E.C."/>
            <person name="Odujinrin O."/>
            <person name="Ogunsan O."/>
            <person name="O'Neill K."/>
            <person name="Oxlaj J.A."/>
            <person name="Patel A.K."/>
            <person name="Patel B.R."/>
            <person name="Pham Q."/>
            <person name="Porter J."/>
            <person name="Portes J."/>
            <person name="Prokopenko A."/>
            <person name="Quraishi M."/>
            <person name="Qureshi M."/>
            <person name="Rivera A."/>
            <person name="Rubalsky V."/>
            <person name="Saikali Y."/>
            <person name="Saqaf K."/>
            <person name="Saroya S.R."/>
            <person name="Seas A."/>
            <person name="Shadrick R.E."/>
            <person name="Sharda N."/>
            <person name="Sigindere M.T."/>
            <person name="Simbi V.G."/>
            <person name="Thuzar C."/>
            <person name="Tran K."/>
            <person name="Tran V.D."/>
            <person name="Trang W."/>
            <person name="Vaishnav N."/>
            <person name="Vuong K."/>
            <person name="Walker C."/>
            <person name="Wallace S.A."/>
            <person name="Warfield J.C."/>
            <person name="Wikina T."/>
            <person name="Wobbeking F.T."/>
            <person name="Worrent L.D."/>
            <person name="Yan T."/>
            <person name="Zehra A."/>
            <person name="Avazpour P."/>
            <person name="Kim F.M."/>
            <person name="Mason K."/>
            <person name="Nguyen D.A."/>
            <person name="Pettit S.M."/>
            <person name="Zhou O.J."/>
            <person name="Brissett D.L."/>
            <person name="Gualtieri C."/>
            <person name="Hufford T.M."/>
            <person name="Ko J.M."/>
            <person name="Novak J.K."/>
            <person name="Smith Z.M."/>
            <person name="Mayer-Bacon C."/>
            <person name="Erill I."/>
            <person name="Caruso S.M."/>
            <person name="Garlena R.A."/>
            <person name="Russell D.A."/>
            <person name="Pope W.H."/>
            <person name="Jacobs-Sera D."/>
            <person name="Hatfull G.F."/>
        </authorList>
    </citation>
    <scope>NUCLEOTIDE SEQUENCE [LARGE SCALE GENOMIC DNA]</scope>
</reference>
<accession>A0A8F2E6H2</accession>
<gene>
    <name evidence="1" type="primary">9</name>
    <name evidence="1" type="ORF">SEA_TUNATARTARE_9</name>
</gene>
<dbReference type="EMBL" id="MW822145">
    <property type="protein sequence ID" value="QWT29905.1"/>
    <property type="molecule type" value="Genomic_DNA"/>
</dbReference>
<name>A0A8F2E6H2_9CAUD</name>
<keyword evidence="2" id="KW-1185">Reference proteome</keyword>
<dbReference type="GeneID" id="77927578"/>
<evidence type="ECO:0000313" key="2">
    <source>
        <dbReference type="Proteomes" id="UP000683399"/>
    </source>
</evidence>